<dbReference type="InterPro" id="IPR032329">
    <property type="entry name" value="DUF4855"/>
</dbReference>
<dbReference type="NCBIfam" id="NF047446">
    <property type="entry name" value="barrel_OmpL47"/>
    <property type="match status" value="1"/>
</dbReference>
<dbReference type="RefSeq" id="WP_171693294.1">
    <property type="nucleotide sequence ID" value="NZ_WHOC01000170.1"/>
</dbReference>
<dbReference type="PROSITE" id="PS50022">
    <property type="entry name" value="FA58C_3"/>
    <property type="match status" value="2"/>
</dbReference>
<sequence length="1205" mass="131993">MRIKKKWAAMTVIAVMLLSVLPVAQAEQDQPAPAIRNLALGLDYKWSEEPEASHPDGSKKLTDGVHGTLNMSDPAWVGHVKKMTREVVFDLGESKSISKINARFLQDWPTNSALVPLTVSMYVSDDNVNWGLLSHNATQLLWGDGPPRDETYTWDGSSDAIKSKPGAQMAYARYVKVTFSMHTRAWTLIDEIEIMGADGKLAGAEVVPAEPVGYLQAGEATAGIRNLGLLYNGHYPGGKGDWSKEKIIPNISYVNKSGEPVDWLFDGVLYLGLSTPEGHGFNGSANMSDWSWYLNKTFANNGDMDQLNAATVEVGTKLNQPDHKTKVVLMIPDPGEYMNNFGDVDGDGVVENFSVSDVGRDKALENRAKVVQWYVDQAQLKWAAKNYSNLELAGMYWLEEQISTSSTGPDTVKLASEIVHAKNLKFFWIPHSLAYKAYMWKDVGFDAVAFQPNYFFEELGYDKLKDASNIAKRYGMTNELEFDDRMVNDGVFRERFVDYLNSGVETGLMQPNIFKAYYQGNNAVYDTAVSGTPSTRIMYDWLNQFVKGTYQVHNEAPPEADVKMNGQALQSGVVVPDTEKVQFTWSIKNDDGSGLAQVTAKFDGKPYTAGTEISLAGKAGKHELAVTVAATKTKTTAYVIQAGMNASSMLKLVGDFKANNQISSADGVRAMSNHLELMKRFEGTDAGEVSKYLKGFNATLDQLKNEQGISAEAYNTLKEGVYFLVGSLAQDKPAEASSIEASSLAPGKAVDGFPATRWSSISVDNTWFQVDLGEVTEMDTVRIDWEYARAKTYKLLVSDDNVNWKSVIAENNGIINAQDGKNTILFEPVKARYIKFQGIQRETFYGYSFYEFGVYNLAKKVTIQTIDGLKAAVVAPTKNVTIQGLAMNGKLADVNVKVLDPQGNVQYEGKTAVTEAGDFQFAFTLTGNVEGTYEAQLATNAMSEPVKVTFEYKKAPGSDQTPPVTTAIVSPEQPNGQNGWYKQPVTVSLTAQDAASSVTQTVYSLDGRTAWRAYTAPILFDRDGEYSVSYRSTDREGNAETPKTISFNIDVTSPSITVAAPVERTYATSEDVTPQFTATDSISGIDASKTVAVLDGKPVQPGTAIALYTLELGTHELIVTATDLAGNTTSKTFRFQTAASLDSLKALVNRFKNSGWIDNKGIETSLLKKLDTGNVKSFIHEVEAQAGKHISNEAAKVLLRDARTL</sequence>
<feature type="chain" id="PRO_5045224979" evidence="1">
    <location>
        <begin position="27"/>
        <end position="1205"/>
    </location>
</feature>
<dbReference type="Gene3D" id="2.60.120.260">
    <property type="entry name" value="Galactose-binding domain-like"/>
    <property type="match status" value="2"/>
</dbReference>
<dbReference type="SUPFAM" id="SSF49785">
    <property type="entry name" value="Galactose-binding domain-like"/>
    <property type="match status" value="2"/>
</dbReference>
<feature type="domain" description="F5/8 type C" evidence="2">
    <location>
        <begin position="716"/>
        <end position="857"/>
    </location>
</feature>
<evidence type="ECO:0000313" key="4">
    <source>
        <dbReference type="Proteomes" id="UP000658690"/>
    </source>
</evidence>
<keyword evidence="4" id="KW-1185">Reference proteome</keyword>
<dbReference type="Pfam" id="PF00754">
    <property type="entry name" value="F5_F8_type_C"/>
    <property type="match status" value="1"/>
</dbReference>
<comment type="caution">
    <text evidence="3">The sequence shown here is derived from an EMBL/GenBank/DDBJ whole genome shotgun (WGS) entry which is preliminary data.</text>
</comment>
<dbReference type="EMBL" id="WHOC01000170">
    <property type="protein sequence ID" value="NOU90523.1"/>
    <property type="molecule type" value="Genomic_DNA"/>
</dbReference>
<feature type="domain" description="F5/8 type C" evidence="2">
    <location>
        <begin position="35"/>
        <end position="197"/>
    </location>
</feature>
<dbReference type="InterPro" id="IPR008979">
    <property type="entry name" value="Galactose-bd-like_sf"/>
</dbReference>
<feature type="signal peptide" evidence="1">
    <location>
        <begin position="1"/>
        <end position="26"/>
    </location>
</feature>
<dbReference type="Pfam" id="PF16147">
    <property type="entry name" value="DUF4855"/>
    <property type="match status" value="1"/>
</dbReference>
<gene>
    <name evidence="3" type="ORF">GC102_33005</name>
</gene>
<dbReference type="Proteomes" id="UP000658690">
    <property type="component" value="Unassembled WGS sequence"/>
</dbReference>
<name>A0ABX1ZAY6_9BACL</name>
<reference evidence="3 4" key="1">
    <citation type="submission" date="2019-10" db="EMBL/GenBank/DDBJ databases">
        <title>Description of Paenibacillus choica sp. nov.</title>
        <authorList>
            <person name="Carlier A."/>
            <person name="Qi S."/>
        </authorList>
    </citation>
    <scope>NUCLEOTIDE SEQUENCE [LARGE SCALE GENOMIC DNA]</scope>
    <source>
        <strain evidence="3 4">LMG 31460</strain>
    </source>
</reference>
<evidence type="ECO:0000259" key="2">
    <source>
        <dbReference type="PROSITE" id="PS50022"/>
    </source>
</evidence>
<evidence type="ECO:0000313" key="3">
    <source>
        <dbReference type="EMBL" id="NOU90523.1"/>
    </source>
</evidence>
<dbReference type="Pfam" id="PF22888">
    <property type="entry name" value="FIMAH"/>
    <property type="match status" value="1"/>
</dbReference>
<accession>A0ABX1ZAY6</accession>
<evidence type="ECO:0000256" key="1">
    <source>
        <dbReference type="SAM" id="SignalP"/>
    </source>
</evidence>
<dbReference type="InterPro" id="IPR054470">
    <property type="entry name" value="FIMAH_dom"/>
</dbReference>
<organism evidence="3 4">
    <name type="scientific">Paenibacillus germinis</name>
    <dbReference type="NCBI Taxonomy" id="2654979"/>
    <lineage>
        <taxon>Bacteria</taxon>
        <taxon>Bacillati</taxon>
        <taxon>Bacillota</taxon>
        <taxon>Bacilli</taxon>
        <taxon>Bacillales</taxon>
        <taxon>Paenibacillaceae</taxon>
        <taxon>Paenibacillus</taxon>
    </lineage>
</organism>
<dbReference type="InterPro" id="IPR058094">
    <property type="entry name" value="Ig-like_OmpL47-like"/>
</dbReference>
<keyword evidence="1" id="KW-0732">Signal</keyword>
<dbReference type="InterPro" id="IPR000421">
    <property type="entry name" value="FA58C"/>
</dbReference>
<proteinExistence type="predicted"/>
<protein>
    <submittedName>
        <fullName evidence="3">DUF4855 domain-containing protein</fullName>
    </submittedName>
</protein>
<dbReference type="Gene3D" id="3.30.1920.20">
    <property type="match status" value="1"/>
</dbReference>